<name>A0A9Q9F8J6_ENCHE</name>
<proteinExistence type="predicted"/>
<gene>
    <name evidence="1" type="ORF">GPU96_08g14880</name>
</gene>
<dbReference type="EMBL" id="CP075154">
    <property type="protein sequence ID" value="UTX43719.1"/>
    <property type="molecule type" value="Genomic_DNA"/>
</dbReference>
<dbReference type="Gene3D" id="3.40.50.720">
    <property type="entry name" value="NAD(P)-binding Rossmann-like Domain"/>
    <property type="match status" value="1"/>
</dbReference>
<evidence type="ECO:0000313" key="1">
    <source>
        <dbReference type="EMBL" id="UTX43719.1"/>
    </source>
</evidence>
<evidence type="ECO:0000313" key="2">
    <source>
        <dbReference type="Proteomes" id="UP001059546"/>
    </source>
</evidence>
<organism evidence="1 2">
    <name type="scientific">Encephalitozoon hellem</name>
    <name type="common">Microsporidian parasite</name>
    <dbReference type="NCBI Taxonomy" id="27973"/>
    <lineage>
        <taxon>Eukaryota</taxon>
        <taxon>Fungi</taxon>
        <taxon>Fungi incertae sedis</taxon>
        <taxon>Microsporidia</taxon>
        <taxon>Unikaryonidae</taxon>
        <taxon>Encephalitozoon</taxon>
    </lineage>
</organism>
<accession>A0A9Q9F8J6</accession>
<dbReference type="GO" id="GO:0008641">
    <property type="term" value="F:ubiquitin-like modifier activating enzyme activity"/>
    <property type="evidence" value="ECO:0007669"/>
    <property type="project" value="InterPro"/>
</dbReference>
<dbReference type="AlphaFoldDB" id="A0A9Q9F8J6"/>
<sequence>MEEELYGLYDRQIRLFGKGTQRLIEEARAAVIQGAPYVLGEGKRSSDIGGEILKNLVLLGVGEVTVNRHVITSFKRMFVNEISKINEKIKVVVVDDEKAFKAWCEYALVIFIDHKEQSVSTSIFVCSKCMAFHPLGKSHLCKEYGNISAAHDCLLGAIIVQEWVKKLQGKPFVSEYQLKV</sequence>
<dbReference type="SUPFAM" id="SSF69572">
    <property type="entry name" value="Activating enzymes of the ubiquitin-like proteins"/>
    <property type="match status" value="1"/>
</dbReference>
<dbReference type="Proteomes" id="UP001059546">
    <property type="component" value="Chromosome VIII"/>
</dbReference>
<dbReference type="InterPro" id="IPR035985">
    <property type="entry name" value="Ubiquitin-activating_enz"/>
</dbReference>
<protein>
    <submittedName>
        <fullName evidence="1">Molybdopterin biosynthesis moeb protein</fullName>
    </submittedName>
</protein>
<reference evidence="1" key="1">
    <citation type="submission" date="2021-05" db="EMBL/GenBank/DDBJ databases">
        <title>Encephalitozoon hellem ATCC 50604 Complete Genome.</title>
        <authorList>
            <person name="Mascarenhas dos Santos A.C."/>
            <person name="Julian A.T."/>
            <person name="Pombert J.-F."/>
        </authorList>
    </citation>
    <scope>NUCLEOTIDE SEQUENCE</scope>
    <source>
        <strain evidence="1">ATCC 50604</strain>
    </source>
</reference>